<keyword evidence="2" id="KW-1185">Reference proteome</keyword>
<reference evidence="2" key="1">
    <citation type="submission" date="2021-01" db="EMBL/GenBank/DDBJ databases">
        <title>Caligus Genome Assembly.</title>
        <authorList>
            <person name="Gallardo-Escarate C."/>
        </authorList>
    </citation>
    <scope>NUCLEOTIDE SEQUENCE [LARGE SCALE GENOMIC DNA]</scope>
</reference>
<evidence type="ECO:0000313" key="1">
    <source>
        <dbReference type="EMBL" id="QQP51107.1"/>
    </source>
</evidence>
<proteinExistence type="predicted"/>
<name>A0A7T8HJ82_CALRO</name>
<dbReference type="EMBL" id="CP045897">
    <property type="protein sequence ID" value="QQP51107.1"/>
    <property type="molecule type" value="Genomic_DNA"/>
</dbReference>
<organism evidence="1 2">
    <name type="scientific">Caligus rogercresseyi</name>
    <name type="common">Sea louse</name>
    <dbReference type="NCBI Taxonomy" id="217165"/>
    <lineage>
        <taxon>Eukaryota</taxon>
        <taxon>Metazoa</taxon>
        <taxon>Ecdysozoa</taxon>
        <taxon>Arthropoda</taxon>
        <taxon>Crustacea</taxon>
        <taxon>Multicrustacea</taxon>
        <taxon>Hexanauplia</taxon>
        <taxon>Copepoda</taxon>
        <taxon>Siphonostomatoida</taxon>
        <taxon>Caligidae</taxon>
        <taxon>Caligus</taxon>
    </lineage>
</organism>
<dbReference type="Proteomes" id="UP000595437">
    <property type="component" value="Chromosome 8"/>
</dbReference>
<sequence length="125" mass="14600">MIPPRWRASRFPLPFVTESHRLQERLLRRATPFSFPLLLPEDDHSLENERALISLCTKLQLTQTQITSLLDLLPLEETTPITFEVFRDVLVSYLEERKEDFPQMNGLNAESGNNNRILIIPMRVL</sequence>
<protein>
    <submittedName>
        <fullName evidence="1">Uncharacterized protein</fullName>
    </submittedName>
</protein>
<gene>
    <name evidence="1" type="ORF">FKW44_012346</name>
</gene>
<evidence type="ECO:0000313" key="2">
    <source>
        <dbReference type="Proteomes" id="UP000595437"/>
    </source>
</evidence>
<dbReference type="AlphaFoldDB" id="A0A7T8HJ82"/>
<accession>A0A7T8HJ82</accession>